<dbReference type="EMBL" id="JPME01000018">
    <property type="protein sequence ID" value="KEZ89406.1"/>
    <property type="molecule type" value="Genomic_DNA"/>
</dbReference>
<dbReference type="SUPFAM" id="SSF48179">
    <property type="entry name" value="6-phosphogluconate dehydrogenase C-terminal domain-like"/>
    <property type="match status" value="1"/>
</dbReference>
<dbReference type="STRING" id="29354.IO98_15665"/>
<keyword evidence="5" id="KW-0223">Dioxygenase</keyword>
<dbReference type="SUPFAM" id="SSF51735">
    <property type="entry name" value="NAD(P)-binding Rossmann-fold domains"/>
    <property type="match status" value="1"/>
</dbReference>
<evidence type="ECO:0000256" key="2">
    <source>
        <dbReference type="ARBA" id="ARBA00048615"/>
    </source>
</evidence>
<organism evidence="5 6">
    <name type="scientific">Lacrimispora celerecrescens</name>
    <dbReference type="NCBI Taxonomy" id="29354"/>
    <lineage>
        <taxon>Bacteria</taxon>
        <taxon>Bacillati</taxon>
        <taxon>Bacillota</taxon>
        <taxon>Clostridia</taxon>
        <taxon>Lachnospirales</taxon>
        <taxon>Lachnospiraceae</taxon>
        <taxon>Lacrimispora</taxon>
    </lineage>
</organism>
<dbReference type="Gene3D" id="1.10.1040.10">
    <property type="entry name" value="N-(1-d-carboxylethyl)-l-norvaline Dehydrogenase, domain 2"/>
    <property type="match status" value="1"/>
</dbReference>
<evidence type="ECO:0000259" key="3">
    <source>
        <dbReference type="Pfam" id="PF01232"/>
    </source>
</evidence>
<dbReference type="GO" id="GO:0008926">
    <property type="term" value="F:mannitol-1-phosphate 5-dehydrogenase activity"/>
    <property type="evidence" value="ECO:0007669"/>
    <property type="project" value="UniProtKB-EC"/>
</dbReference>
<feature type="domain" description="Mannitol dehydrogenase N-terminal" evidence="3">
    <location>
        <begin position="38"/>
        <end position="306"/>
    </location>
</feature>
<evidence type="ECO:0000313" key="6">
    <source>
        <dbReference type="Proteomes" id="UP000028525"/>
    </source>
</evidence>
<dbReference type="InterPro" id="IPR013131">
    <property type="entry name" value="Mannitol_DH_N"/>
</dbReference>
<name>A0A084JKC2_9FIRM</name>
<dbReference type="InterPro" id="IPR050988">
    <property type="entry name" value="Mannitol_DH/Oxidoreductase"/>
</dbReference>
<dbReference type="Gene3D" id="3.40.50.720">
    <property type="entry name" value="NAD(P)-binding Rossmann-like Domain"/>
    <property type="match status" value="1"/>
</dbReference>
<evidence type="ECO:0000259" key="4">
    <source>
        <dbReference type="Pfam" id="PF08125"/>
    </source>
</evidence>
<comment type="catalytic activity">
    <reaction evidence="2">
        <text>D-mannitol 1-phosphate + NAD(+) = beta-D-fructose 6-phosphate + NADH + H(+)</text>
        <dbReference type="Rhea" id="RHEA:19661"/>
        <dbReference type="ChEBI" id="CHEBI:15378"/>
        <dbReference type="ChEBI" id="CHEBI:57540"/>
        <dbReference type="ChEBI" id="CHEBI:57634"/>
        <dbReference type="ChEBI" id="CHEBI:57945"/>
        <dbReference type="ChEBI" id="CHEBI:61381"/>
        <dbReference type="EC" id="1.1.1.17"/>
    </reaction>
</comment>
<dbReference type="PANTHER" id="PTHR43362:SF1">
    <property type="entry name" value="MANNITOL DEHYDROGENASE 2-RELATED"/>
    <property type="match status" value="1"/>
</dbReference>
<accession>A0A084JKC2</accession>
<reference evidence="5 6" key="1">
    <citation type="submission" date="2014-07" db="EMBL/GenBank/DDBJ databases">
        <title>Draft genome of Clostridium celerecrescens 152B isolated from sediments associated with methane hydrate from Krishna Godavari basin.</title>
        <authorList>
            <person name="Honkalas V.S."/>
            <person name="Dabir A.P."/>
            <person name="Arora P."/>
            <person name="Dhakephalkar P.K."/>
        </authorList>
    </citation>
    <scope>NUCLEOTIDE SEQUENCE [LARGE SCALE GENOMIC DNA]</scope>
    <source>
        <strain evidence="5 6">152B</strain>
    </source>
</reference>
<dbReference type="PANTHER" id="PTHR43362">
    <property type="entry name" value="MANNITOL DEHYDROGENASE DSF1-RELATED"/>
    <property type="match status" value="1"/>
</dbReference>
<dbReference type="AlphaFoldDB" id="A0A084JKC2"/>
<protein>
    <submittedName>
        <fullName evidence="5">Dioxygenase</fullName>
    </submittedName>
</protein>
<dbReference type="Pfam" id="PF01232">
    <property type="entry name" value="Mannitol_dh"/>
    <property type="match status" value="1"/>
</dbReference>
<keyword evidence="6" id="KW-1185">Reference proteome</keyword>
<dbReference type="InterPro" id="IPR008927">
    <property type="entry name" value="6-PGluconate_DH-like_C_sf"/>
</dbReference>
<dbReference type="Pfam" id="PF08125">
    <property type="entry name" value="Mannitol_dh_C"/>
    <property type="match status" value="1"/>
</dbReference>
<dbReference type="InterPro" id="IPR013328">
    <property type="entry name" value="6PGD_dom2"/>
</dbReference>
<proteinExistence type="predicted"/>
<evidence type="ECO:0000256" key="1">
    <source>
        <dbReference type="ARBA" id="ARBA00023002"/>
    </source>
</evidence>
<dbReference type="InterPro" id="IPR013118">
    <property type="entry name" value="Mannitol_DH_C"/>
</dbReference>
<dbReference type="Proteomes" id="UP000028525">
    <property type="component" value="Unassembled WGS sequence"/>
</dbReference>
<comment type="caution">
    <text evidence="5">The sequence shown here is derived from an EMBL/GenBank/DDBJ whole genome shotgun (WGS) entry which is preliminary data.</text>
</comment>
<keyword evidence="1" id="KW-0560">Oxidoreductase</keyword>
<sequence length="537" mass="59904">MKLNRSCLTNLEAWEKASVKLPEFDWEKMRSATDKSPKWIHFGAGNIFRGFIAVLQQRLLNDGLEDSGIIATDTFDYDIIDKIYTPFDNMTMMVSLKPDGTMDREVVASVARGVKADVSNETDFGYLVQAFENPSLQMVSFTITEKGYALANFRGELFPVVEKEMEEGPEKASHAMSVVTALLLKRYLAGGTPLALVSMDNCSHNGEKLRDSIVSIAEAWTKKGYASESFLSWVQDENKVSFPWSMIDKITPRPAEVVQKKLEEDGIEDMAPIITSKNTYIAPFVNAEIPQYLVVEDRFPNGRPALHKAGVYMTDRDTVNKTERMKVTTCLNPLHTALAVYGCLLGYNSIAAEMRDEDLTALVERIGYKEGLPVVTDPGILSPEDFIREVIEYRLPNPFIPDAPQRIATDTSQKIPIRFGETIKAYLADENLDVQNLTAIPLAIAGWLRYLLGVDDEGNAMEISSDPMLSELKEQLKGIRLGEKPEGKEGLDEILSNPVLFGTDLVKAGISGKIETMLYEMLEGPGTVRKTLQRYVK</sequence>
<dbReference type="InterPro" id="IPR036291">
    <property type="entry name" value="NAD(P)-bd_dom_sf"/>
</dbReference>
<dbReference type="GO" id="GO:0051213">
    <property type="term" value="F:dioxygenase activity"/>
    <property type="evidence" value="ECO:0007669"/>
    <property type="project" value="UniProtKB-KW"/>
</dbReference>
<dbReference type="OrthoDB" id="271711at2"/>
<evidence type="ECO:0000313" key="5">
    <source>
        <dbReference type="EMBL" id="KEZ89406.1"/>
    </source>
</evidence>
<dbReference type="RefSeq" id="WP_038282584.1">
    <property type="nucleotide sequence ID" value="NZ_JPME01000018.1"/>
</dbReference>
<gene>
    <name evidence="5" type="ORF">IO98_15665</name>
</gene>
<feature type="domain" description="Mannitol dehydrogenase C-terminal" evidence="4">
    <location>
        <begin position="321"/>
        <end position="517"/>
    </location>
</feature>